<feature type="transmembrane region" description="Helical" evidence="9">
    <location>
        <begin position="414"/>
        <end position="433"/>
    </location>
</feature>
<comment type="subcellular location">
    <subcellularLocation>
        <location evidence="1">Cell membrane</location>
        <topology evidence="1">Multi-pass membrane protein</topology>
    </subcellularLocation>
</comment>
<evidence type="ECO:0000259" key="10">
    <source>
        <dbReference type="PROSITE" id="PS51104"/>
    </source>
</evidence>
<dbReference type="GO" id="GO:0009401">
    <property type="term" value="P:phosphoenolpyruvate-dependent sugar phosphotransferase system"/>
    <property type="evidence" value="ECO:0007669"/>
    <property type="project" value="UniProtKB-KW"/>
</dbReference>
<keyword evidence="2" id="KW-0813">Transport</keyword>
<evidence type="ECO:0000256" key="2">
    <source>
        <dbReference type="ARBA" id="ARBA00022448"/>
    </source>
</evidence>
<evidence type="ECO:0000256" key="7">
    <source>
        <dbReference type="ARBA" id="ARBA00022989"/>
    </source>
</evidence>
<dbReference type="PANTHER" id="PTHR37324:SF2">
    <property type="entry name" value="PTS SYSTEM GALACTITOL-SPECIFIC EIIC COMPONENT"/>
    <property type="match status" value="1"/>
</dbReference>
<dbReference type="PANTHER" id="PTHR37324">
    <property type="entry name" value="PTS SYSTEM GALACTITOL-SPECIFIC EIIC COMPONENT"/>
    <property type="match status" value="1"/>
</dbReference>
<evidence type="ECO:0000256" key="6">
    <source>
        <dbReference type="ARBA" id="ARBA00022692"/>
    </source>
</evidence>
<evidence type="ECO:0000256" key="1">
    <source>
        <dbReference type="ARBA" id="ARBA00004651"/>
    </source>
</evidence>
<keyword evidence="8 9" id="KW-0472">Membrane</keyword>
<feature type="transmembrane region" description="Helical" evidence="9">
    <location>
        <begin position="327"/>
        <end position="347"/>
    </location>
</feature>
<gene>
    <name evidence="11" type="ORF">CLV97_11299</name>
</gene>
<evidence type="ECO:0000313" key="12">
    <source>
        <dbReference type="Proteomes" id="UP000237797"/>
    </source>
</evidence>
<keyword evidence="7 9" id="KW-1133">Transmembrane helix</keyword>
<name>A0A2T0LES9_9BACL</name>
<keyword evidence="4" id="KW-0762">Sugar transport</keyword>
<evidence type="ECO:0000256" key="9">
    <source>
        <dbReference type="SAM" id="Phobius"/>
    </source>
</evidence>
<feature type="transmembrane region" description="Helical" evidence="9">
    <location>
        <begin position="87"/>
        <end position="112"/>
    </location>
</feature>
<evidence type="ECO:0000256" key="3">
    <source>
        <dbReference type="ARBA" id="ARBA00022475"/>
    </source>
</evidence>
<dbReference type="InterPro" id="IPR013014">
    <property type="entry name" value="PTS_EIIC_2"/>
</dbReference>
<reference evidence="11 12" key="1">
    <citation type="submission" date="2018-03" db="EMBL/GenBank/DDBJ databases">
        <title>Genomic Encyclopedia of Archaeal and Bacterial Type Strains, Phase II (KMG-II): from individual species to whole genera.</title>
        <authorList>
            <person name="Goeker M."/>
        </authorList>
    </citation>
    <scope>NUCLEOTIDE SEQUENCE [LARGE SCALE GENOMIC DNA]</scope>
    <source>
        <strain evidence="11 12">DSM 44946</strain>
    </source>
</reference>
<protein>
    <submittedName>
        <fullName evidence="11">PTS system IIC component (Gat family)</fullName>
    </submittedName>
</protein>
<dbReference type="Proteomes" id="UP000237797">
    <property type="component" value="Unassembled WGS sequence"/>
</dbReference>
<keyword evidence="12" id="KW-1185">Reference proteome</keyword>
<feature type="transmembrane region" description="Helical" evidence="9">
    <location>
        <begin position="251"/>
        <end position="270"/>
    </location>
</feature>
<organism evidence="11 12">
    <name type="scientific">Planifilum fimeticola</name>
    <dbReference type="NCBI Taxonomy" id="201975"/>
    <lineage>
        <taxon>Bacteria</taxon>
        <taxon>Bacillati</taxon>
        <taxon>Bacillota</taxon>
        <taxon>Bacilli</taxon>
        <taxon>Bacillales</taxon>
        <taxon>Thermoactinomycetaceae</taxon>
        <taxon>Planifilum</taxon>
    </lineage>
</organism>
<sequence length="449" mass="47755">MNVIDYLLDLGASVVLPVFIFLIGLILRVKPGQAFRAGLTVGIGFVGINLVINLLVESLGPAAKDMVKQWGLDLNIIDVGWPATSAIAFGSAVGALAIPIGLLVNLGMLLLGLTRTLNIDMWNLWHIAFTGALVTIMTDNFVLGVITAIVHAMLLLVLGDLSAKHISNYYGYQNITFPHGTSAPYYLIALPLEKLFNRIPGFRDWKADPETIQKRLGIFGESTVLGLILGILIGLLAGWETKEVLNLGVKTAAVMLLLPRMVSLLMEGLIPISEAAEQFVRKRFPGRELYIGMDSALAVGHPAAIAASLIMVPIVLAMAVIVPGNQVLPFGDLATIPFIVCMMVPIFRGNVIRTVIGATISLAFGLLLATYIAPLFTTAAKNAGFNMPEGAAAVSSLVDGAVPTTAIFIFGAKLGYAGIIGIGVLTLVAAYIMSRRHFRTEQKGEAAEG</sequence>
<dbReference type="GO" id="GO:0005886">
    <property type="term" value="C:plasma membrane"/>
    <property type="evidence" value="ECO:0007669"/>
    <property type="project" value="UniProtKB-SubCell"/>
</dbReference>
<evidence type="ECO:0000313" key="11">
    <source>
        <dbReference type="EMBL" id="PRX40621.1"/>
    </source>
</evidence>
<dbReference type="AlphaFoldDB" id="A0A2T0LES9"/>
<evidence type="ECO:0000256" key="5">
    <source>
        <dbReference type="ARBA" id="ARBA00022683"/>
    </source>
</evidence>
<keyword evidence="6 9" id="KW-0812">Transmembrane</keyword>
<keyword evidence="3" id="KW-1003">Cell membrane</keyword>
<dbReference type="GO" id="GO:0015577">
    <property type="term" value="F:galactitol transmembrane transporter activity"/>
    <property type="evidence" value="ECO:0007669"/>
    <property type="project" value="InterPro"/>
</dbReference>
<proteinExistence type="predicted"/>
<evidence type="ECO:0000256" key="8">
    <source>
        <dbReference type="ARBA" id="ARBA00023136"/>
    </source>
</evidence>
<feature type="transmembrane region" description="Helical" evidence="9">
    <location>
        <begin position="216"/>
        <end position="239"/>
    </location>
</feature>
<feature type="transmembrane region" description="Helical" evidence="9">
    <location>
        <begin position="6"/>
        <end position="27"/>
    </location>
</feature>
<dbReference type="PIRSF" id="PIRSF006304">
    <property type="entry name" value="GatC"/>
    <property type="match status" value="1"/>
</dbReference>
<dbReference type="OrthoDB" id="9787936at2"/>
<accession>A0A2T0LES9</accession>
<dbReference type="PROSITE" id="PS51104">
    <property type="entry name" value="PTS_EIIC_TYPE_2"/>
    <property type="match status" value="1"/>
</dbReference>
<feature type="transmembrane region" description="Helical" evidence="9">
    <location>
        <begin position="291"/>
        <end position="321"/>
    </location>
</feature>
<dbReference type="RefSeq" id="WP_106345218.1">
    <property type="nucleotide sequence ID" value="NZ_PVNE01000012.1"/>
</dbReference>
<feature type="transmembrane region" description="Helical" evidence="9">
    <location>
        <begin position="124"/>
        <end position="157"/>
    </location>
</feature>
<feature type="transmembrane region" description="Helical" evidence="9">
    <location>
        <begin position="177"/>
        <end position="196"/>
    </location>
</feature>
<dbReference type="EMBL" id="PVNE01000012">
    <property type="protein sequence ID" value="PRX40621.1"/>
    <property type="molecule type" value="Genomic_DNA"/>
</dbReference>
<dbReference type="Pfam" id="PF03611">
    <property type="entry name" value="EIIC-GAT"/>
    <property type="match status" value="1"/>
</dbReference>
<feature type="domain" description="PTS EIIC type-2" evidence="10">
    <location>
        <begin position="4"/>
        <end position="434"/>
    </location>
</feature>
<evidence type="ECO:0000256" key="4">
    <source>
        <dbReference type="ARBA" id="ARBA00022597"/>
    </source>
</evidence>
<dbReference type="InterPro" id="IPR013853">
    <property type="entry name" value="EIIC-GAT"/>
</dbReference>
<comment type="caution">
    <text evidence="11">The sequence shown here is derived from an EMBL/GenBank/DDBJ whole genome shotgun (WGS) entry which is preliminary data.</text>
</comment>
<feature type="transmembrane region" description="Helical" evidence="9">
    <location>
        <begin position="354"/>
        <end position="376"/>
    </location>
</feature>
<dbReference type="InterPro" id="IPR004703">
    <property type="entry name" value="PTS_sugar-sp_permease"/>
</dbReference>
<keyword evidence="5" id="KW-0598">Phosphotransferase system</keyword>
<feature type="transmembrane region" description="Helical" evidence="9">
    <location>
        <begin position="34"/>
        <end position="56"/>
    </location>
</feature>